<evidence type="ECO:0000256" key="3">
    <source>
        <dbReference type="SAM" id="MobiDB-lite"/>
    </source>
</evidence>
<dbReference type="GO" id="GO:0090529">
    <property type="term" value="P:cell septum assembly"/>
    <property type="evidence" value="ECO:0007669"/>
    <property type="project" value="InterPro"/>
</dbReference>
<reference evidence="4 5" key="1">
    <citation type="submission" date="2020-03" db="EMBL/GenBank/DDBJ databases">
        <title>Metabolic flexibility allows generalist bacteria to become dominant in a frequently disturbed ecosystem.</title>
        <authorList>
            <person name="Chen Y.-J."/>
            <person name="Leung P.M."/>
            <person name="Bay S.K."/>
            <person name="Hugenholtz P."/>
            <person name="Kessler A.J."/>
            <person name="Shelley G."/>
            <person name="Waite D.W."/>
            <person name="Cook P.L."/>
            <person name="Greening C."/>
        </authorList>
    </citation>
    <scope>NUCLEOTIDE SEQUENCE [LARGE SCALE GENOMIC DNA]</scope>
    <source>
        <strain evidence="4">SS_bin_28</strain>
    </source>
</reference>
<name>A0A7Y2H324_UNCEI</name>
<gene>
    <name evidence="4" type="primary">zapB</name>
    <name evidence="4" type="ORF">HKN21_12765</name>
</gene>
<dbReference type="Proteomes" id="UP000547674">
    <property type="component" value="Unassembled WGS sequence"/>
</dbReference>
<dbReference type="Pfam" id="PF06005">
    <property type="entry name" value="ZapB"/>
    <property type="match status" value="1"/>
</dbReference>
<dbReference type="GO" id="GO:0043093">
    <property type="term" value="P:FtsZ-dependent cytokinesis"/>
    <property type="evidence" value="ECO:0007669"/>
    <property type="project" value="InterPro"/>
</dbReference>
<comment type="caution">
    <text evidence="4">The sequence shown here is derived from an EMBL/GenBank/DDBJ whole genome shotgun (WGS) entry which is preliminary data.</text>
</comment>
<evidence type="ECO:0000256" key="2">
    <source>
        <dbReference type="SAM" id="Coils"/>
    </source>
</evidence>
<protein>
    <submittedName>
        <fullName evidence="4">Cell division protein ZapB</fullName>
    </submittedName>
</protein>
<dbReference type="EMBL" id="JABDJR010000510">
    <property type="protein sequence ID" value="NNF07626.1"/>
    <property type="molecule type" value="Genomic_DNA"/>
</dbReference>
<evidence type="ECO:0000313" key="5">
    <source>
        <dbReference type="Proteomes" id="UP000547674"/>
    </source>
</evidence>
<dbReference type="AlphaFoldDB" id="A0A7Y2H324"/>
<evidence type="ECO:0000313" key="4">
    <source>
        <dbReference type="EMBL" id="NNF07626.1"/>
    </source>
</evidence>
<accession>A0A7Y2H324</accession>
<feature type="compositionally biased region" description="Polar residues" evidence="3">
    <location>
        <begin position="1"/>
        <end position="10"/>
    </location>
</feature>
<dbReference type="GO" id="GO:0005737">
    <property type="term" value="C:cytoplasm"/>
    <property type="evidence" value="ECO:0007669"/>
    <property type="project" value="InterPro"/>
</dbReference>
<feature type="region of interest" description="Disordered" evidence="3">
    <location>
        <begin position="1"/>
        <end position="37"/>
    </location>
</feature>
<evidence type="ECO:0000256" key="1">
    <source>
        <dbReference type="ARBA" id="ARBA00023054"/>
    </source>
</evidence>
<feature type="coiled-coil region" evidence="2">
    <location>
        <begin position="41"/>
        <end position="82"/>
    </location>
</feature>
<keyword evidence="1 2" id="KW-0175">Coiled coil</keyword>
<dbReference type="Gene3D" id="1.20.5.340">
    <property type="match status" value="1"/>
</dbReference>
<dbReference type="InterPro" id="IPR009252">
    <property type="entry name" value="Cell_div_ZapB"/>
</dbReference>
<proteinExistence type="predicted"/>
<sequence>MQDSGNNSGLSDGVTKTIAPSEVDTKDASTVSEEASETEILNRLENRVQTAVDMIRSIREERDELRQILHTKEERILELEGEVGKSAQTDQEVSKLKHLNDRLVQDRTHVMHRIEELVGRLQSVGLE</sequence>
<keyword evidence="4" id="KW-0132">Cell division</keyword>
<organism evidence="4 5">
    <name type="scientific">Eiseniibacteriota bacterium</name>
    <dbReference type="NCBI Taxonomy" id="2212470"/>
    <lineage>
        <taxon>Bacteria</taxon>
        <taxon>Candidatus Eiseniibacteriota</taxon>
    </lineage>
</organism>
<keyword evidence="4" id="KW-0131">Cell cycle</keyword>